<dbReference type="EMBL" id="NHRY01000075">
    <property type="protein sequence ID" value="PPQ35327.1"/>
    <property type="molecule type" value="Genomic_DNA"/>
</dbReference>
<keyword evidence="7" id="KW-0378">Hydrolase</keyword>
<evidence type="ECO:0000256" key="9">
    <source>
        <dbReference type="ARBA" id="ARBA00022884"/>
    </source>
</evidence>
<evidence type="ECO:0000256" key="6">
    <source>
        <dbReference type="ARBA" id="ARBA00022759"/>
    </source>
</evidence>
<keyword evidence="13" id="KW-1185">Reference proteome</keyword>
<dbReference type="GO" id="GO:0006364">
    <property type="term" value="P:rRNA processing"/>
    <property type="evidence" value="ECO:0007669"/>
    <property type="project" value="TreeGrafter"/>
</dbReference>
<organism evidence="12 13">
    <name type="scientific">Rhodopila globiformis</name>
    <name type="common">Rhodopseudomonas globiformis</name>
    <dbReference type="NCBI Taxonomy" id="1071"/>
    <lineage>
        <taxon>Bacteria</taxon>
        <taxon>Pseudomonadati</taxon>
        <taxon>Pseudomonadota</taxon>
        <taxon>Alphaproteobacteria</taxon>
        <taxon>Acetobacterales</taxon>
        <taxon>Acetobacteraceae</taxon>
        <taxon>Rhodopila</taxon>
    </lineage>
</organism>
<dbReference type="GO" id="GO:0046872">
    <property type="term" value="F:metal ion binding"/>
    <property type="evidence" value="ECO:0007669"/>
    <property type="project" value="UniProtKB-KW"/>
</dbReference>
<keyword evidence="3" id="KW-0997">Cell inner membrane</keyword>
<keyword evidence="5" id="KW-0479">Metal-binding</keyword>
<evidence type="ECO:0000256" key="5">
    <source>
        <dbReference type="ARBA" id="ARBA00022723"/>
    </source>
</evidence>
<dbReference type="InterPro" id="IPR019307">
    <property type="entry name" value="RNA-bd_AU-1/RNase_E/G"/>
</dbReference>
<evidence type="ECO:0000256" key="1">
    <source>
        <dbReference type="ARBA" id="ARBA00001946"/>
    </source>
</evidence>
<gene>
    <name evidence="12" type="ORF">CCS01_08110</name>
</gene>
<dbReference type="OrthoDB" id="7256894at2"/>
<evidence type="ECO:0000313" key="12">
    <source>
        <dbReference type="EMBL" id="PPQ35327.1"/>
    </source>
</evidence>
<dbReference type="GO" id="GO:0003723">
    <property type="term" value="F:RNA binding"/>
    <property type="evidence" value="ECO:0007669"/>
    <property type="project" value="UniProtKB-KW"/>
</dbReference>
<evidence type="ECO:0000256" key="10">
    <source>
        <dbReference type="ARBA" id="ARBA00023136"/>
    </source>
</evidence>
<dbReference type="PROSITE" id="PS50126">
    <property type="entry name" value="S1"/>
    <property type="match status" value="1"/>
</dbReference>
<evidence type="ECO:0000256" key="2">
    <source>
        <dbReference type="ARBA" id="ARBA00022475"/>
    </source>
</evidence>
<comment type="cofactor">
    <cofactor evidence="1">
        <name>Mg(2+)</name>
        <dbReference type="ChEBI" id="CHEBI:18420"/>
    </cofactor>
</comment>
<keyword evidence="9" id="KW-0694">RNA-binding</keyword>
<dbReference type="InterPro" id="IPR012340">
    <property type="entry name" value="NA-bd_OB-fold"/>
</dbReference>
<dbReference type="PANTHER" id="PTHR30001">
    <property type="entry name" value="RIBONUCLEASE"/>
    <property type="match status" value="1"/>
</dbReference>
<keyword evidence="10" id="KW-0472">Membrane</keyword>
<keyword evidence="6" id="KW-0255">Endonuclease</keyword>
<dbReference type="GO" id="GO:0004519">
    <property type="term" value="F:endonuclease activity"/>
    <property type="evidence" value="ECO:0007669"/>
    <property type="project" value="UniProtKB-KW"/>
</dbReference>
<keyword evidence="4" id="KW-0540">Nuclease</keyword>
<dbReference type="PANTHER" id="PTHR30001:SF1">
    <property type="entry name" value="RIBONUCLEASE E_G-LIKE PROTEIN, CHLOROPLASTIC"/>
    <property type="match status" value="1"/>
</dbReference>
<evidence type="ECO:0000256" key="3">
    <source>
        <dbReference type="ARBA" id="ARBA00022519"/>
    </source>
</evidence>
<proteinExistence type="predicted"/>
<dbReference type="GO" id="GO:0005737">
    <property type="term" value="C:cytoplasm"/>
    <property type="evidence" value="ECO:0007669"/>
    <property type="project" value="TreeGrafter"/>
</dbReference>
<comment type="caution">
    <text evidence="12">The sequence shown here is derived from an EMBL/GenBank/DDBJ whole genome shotgun (WGS) entry which is preliminary data.</text>
</comment>
<dbReference type="SUPFAM" id="SSF50249">
    <property type="entry name" value="Nucleic acid-binding proteins"/>
    <property type="match status" value="1"/>
</dbReference>
<accession>A0A2S6NK38</accession>
<evidence type="ECO:0000256" key="8">
    <source>
        <dbReference type="ARBA" id="ARBA00022842"/>
    </source>
</evidence>
<evidence type="ECO:0000313" key="13">
    <source>
        <dbReference type="Proteomes" id="UP000239724"/>
    </source>
</evidence>
<dbReference type="Proteomes" id="UP000239724">
    <property type="component" value="Unassembled WGS sequence"/>
</dbReference>
<dbReference type="AlphaFoldDB" id="A0A2S6NK38"/>
<reference evidence="12 13" key="1">
    <citation type="journal article" date="2018" name="Arch. Microbiol.">
        <title>New insights into the metabolic potential of the phototrophic purple bacterium Rhodopila globiformis DSM 161(T) from its draft genome sequence and evidence for a vanadium-dependent nitrogenase.</title>
        <authorList>
            <person name="Imhoff J.F."/>
            <person name="Rahn T."/>
            <person name="Kunzel S."/>
            <person name="Neulinger S.C."/>
        </authorList>
    </citation>
    <scope>NUCLEOTIDE SEQUENCE [LARGE SCALE GENOMIC DNA]</scope>
    <source>
        <strain evidence="12 13">DSM 161</strain>
    </source>
</reference>
<keyword evidence="2" id="KW-1003">Cell membrane</keyword>
<evidence type="ECO:0000256" key="4">
    <source>
        <dbReference type="ARBA" id="ARBA00022722"/>
    </source>
</evidence>
<evidence type="ECO:0000259" key="11">
    <source>
        <dbReference type="PROSITE" id="PS50126"/>
    </source>
</evidence>
<dbReference type="GO" id="GO:0016787">
    <property type="term" value="F:hydrolase activity"/>
    <property type="evidence" value="ECO:0007669"/>
    <property type="project" value="UniProtKB-KW"/>
</dbReference>
<dbReference type="GO" id="GO:0004540">
    <property type="term" value="F:RNA nuclease activity"/>
    <property type="evidence" value="ECO:0007669"/>
    <property type="project" value="InterPro"/>
</dbReference>
<sequence length="370" mass="37890">MSIRVAASPGEAQVAVVASDRLVDYALWRPGAPDGVGDLHVGRVTAVVPAMAGAFVALADHQGFLPDSEGGKGLTVGTILAVRVTRAAQGSKGPRLTARVDQALAAGGPPRMLQRGPGPVARLAERHPDAAILVDDAGLAVALRAEAGRPVSVTAGVFDADIADAVDALSRPVVVLPGGARLSIWPTPALVAIDVDAGGALEGGGGARGRHEALNRSVLPALAAQIRLRNLSGGIVVDLAGLSPRRRTALAPDFVRALADDPLRPRFLGFTALGLAEIVRARVHPPLHELLSGPLAAGLAGLKAVLAAHGQDPRRMPALRAHPAVVSALQSDDVALADLVRRTGRAVTVRSDPSLPPFTWLLETDNGQGA</sequence>
<dbReference type="Pfam" id="PF10150">
    <property type="entry name" value="RNase_E_G"/>
    <property type="match status" value="1"/>
</dbReference>
<feature type="domain" description="S1 motif" evidence="11">
    <location>
        <begin position="37"/>
        <end position="99"/>
    </location>
</feature>
<protein>
    <recommendedName>
        <fullName evidence="11">S1 motif domain-containing protein</fullName>
    </recommendedName>
</protein>
<evidence type="ECO:0000256" key="7">
    <source>
        <dbReference type="ARBA" id="ARBA00022801"/>
    </source>
</evidence>
<dbReference type="InterPro" id="IPR003029">
    <property type="entry name" value="S1_domain"/>
</dbReference>
<dbReference type="InterPro" id="IPR004659">
    <property type="entry name" value="RNase_E/G"/>
</dbReference>
<name>A0A2S6NK38_RHOGL</name>
<keyword evidence="8" id="KW-0460">Magnesium</keyword>